<dbReference type="GO" id="GO:0071949">
    <property type="term" value="F:FAD binding"/>
    <property type="evidence" value="ECO:0007669"/>
    <property type="project" value="InterPro"/>
</dbReference>
<organism evidence="5 6">
    <name type="scientific">Aspergillus candidus</name>
    <dbReference type="NCBI Taxonomy" id="41067"/>
    <lineage>
        <taxon>Eukaryota</taxon>
        <taxon>Fungi</taxon>
        <taxon>Dikarya</taxon>
        <taxon>Ascomycota</taxon>
        <taxon>Pezizomycotina</taxon>
        <taxon>Eurotiomycetes</taxon>
        <taxon>Eurotiomycetidae</taxon>
        <taxon>Eurotiales</taxon>
        <taxon>Aspergillaceae</taxon>
        <taxon>Aspergillus</taxon>
        <taxon>Aspergillus subgen. Circumdati</taxon>
    </lineage>
</organism>
<dbReference type="EMBL" id="KZ559130">
    <property type="protein sequence ID" value="PLB39304.1"/>
    <property type="molecule type" value="Genomic_DNA"/>
</dbReference>
<dbReference type="RefSeq" id="XP_024673316.1">
    <property type="nucleotide sequence ID" value="XM_024817210.1"/>
</dbReference>
<dbReference type="PRINTS" id="PR00420">
    <property type="entry name" value="RNGMNOXGNASE"/>
</dbReference>
<dbReference type="PANTHER" id="PTHR43476:SF3">
    <property type="entry name" value="FAD-BINDING MONOOXYGENASE"/>
    <property type="match status" value="1"/>
</dbReference>
<evidence type="ECO:0000256" key="2">
    <source>
        <dbReference type="ARBA" id="ARBA00022827"/>
    </source>
</evidence>
<keyword evidence="2" id="KW-0274">FAD</keyword>
<keyword evidence="1" id="KW-0285">Flavoprotein</keyword>
<feature type="domain" description="FAD-binding" evidence="4">
    <location>
        <begin position="322"/>
        <end position="401"/>
    </location>
</feature>
<name>A0A2I2FFB0_ASPCN</name>
<dbReference type="Proteomes" id="UP000234585">
    <property type="component" value="Unassembled WGS sequence"/>
</dbReference>
<sequence length="632" mass="72118">MESTTVLIAGAGPSGLVLGALLARMNIKVVILEKDQEVCEDPRGIVVNGDAVRISYQVGIGEGLTKKIGHHVIILRYIHTTDIGALNFHRGSFRQRPFMIFDLMTDWAEHAVSQNITQFQPNYEREIRELLPSFSNCELRTGCEVVSREEEDGIMTVGYVTSTGERKTIQTRWLVGADGKRGVVRKKFLEPEGIKQVDGVWPYVGTWVAINLQVDLPTPEKHPEFPLWKFGYTPEQVHEEFWPKGFHFCNDSQRPAVSGRFGPKGARFWRHEYYITPEEESDDALERFWKQFSPWMAIPGEKFSSKLKGVSVEYPRDCIHVLRCRPFKFATKVVNRWYNRNTMLIGDAAHVFPPFGGQGIATGIRDAQALSWRLAMMSHLNVSPQVQTKLLSGWSQERRHAWEAATLSTKLNGSIVNLTSFWWGLVYRTCMRILWWLPGVAKWRTRRAFRDKLVYDESKCPDGFFLQSAGGGRKIAQIWCRSPDDERPVLSDEAILRDLSHLSLLVLVKRPADFDPLAVRAVLKEVNLPEVLISAQDVSYLDISADRGSTPRSKSSFVYYPCSSEELDSHSVARLQGYNRNAIQERLHSSTRYVLLRPDFFIHSVARDVGELRQNLKSVHNYFSDAKLETVQ</sequence>
<keyword evidence="3" id="KW-0560">Oxidoreductase</keyword>
<dbReference type="InterPro" id="IPR050631">
    <property type="entry name" value="PheA/TfdB_FAD_monoxygenase"/>
</dbReference>
<dbReference type="OrthoDB" id="10016252at2759"/>
<dbReference type="InterPro" id="IPR036188">
    <property type="entry name" value="FAD/NAD-bd_sf"/>
</dbReference>
<dbReference type="SUPFAM" id="SSF51905">
    <property type="entry name" value="FAD/NAD(P)-binding domain"/>
    <property type="match status" value="1"/>
</dbReference>
<dbReference type="STRING" id="41067.A0A2I2FFB0"/>
<evidence type="ECO:0000259" key="4">
    <source>
        <dbReference type="Pfam" id="PF01494"/>
    </source>
</evidence>
<dbReference type="GeneID" id="36524370"/>
<evidence type="ECO:0000313" key="5">
    <source>
        <dbReference type="EMBL" id="PLB39304.1"/>
    </source>
</evidence>
<dbReference type="InterPro" id="IPR002938">
    <property type="entry name" value="FAD-bd"/>
</dbReference>
<evidence type="ECO:0000256" key="1">
    <source>
        <dbReference type="ARBA" id="ARBA00022630"/>
    </source>
</evidence>
<dbReference type="PANTHER" id="PTHR43476">
    <property type="entry name" value="3-(3-HYDROXY-PHENYL)PROPIONATE/3-HYDROXYCINNAMIC ACID HYDROXYLASE"/>
    <property type="match status" value="1"/>
</dbReference>
<gene>
    <name evidence="5" type="ORF">BDW47DRAFT_130950</name>
</gene>
<dbReference type="GO" id="GO:0016491">
    <property type="term" value="F:oxidoreductase activity"/>
    <property type="evidence" value="ECO:0007669"/>
    <property type="project" value="UniProtKB-KW"/>
</dbReference>
<keyword evidence="6" id="KW-1185">Reference proteome</keyword>
<dbReference type="Gene3D" id="3.50.50.60">
    <property type="entry name" value="FAD/NAD(P)-binding domain"/>
    <property type="match status" value="2"/>
</dbReference>
<proteinExistence type="predicted"/>
<dbReference type="AlphaFoldDB" id="A0A2I2FFB0"/>
<accession>A0A2I2FFB0</accession>
<feature type="domain" description="FAD-binding" evidence="4">
    <location>
        <begin position="4"/>
        <end position="223"/>
    </location>
</feature>
<evidence type="ECO:0000313" key="6">
    <source>
        <dbReference type="Proteomes" id="UP000234585"/>
    </source>
</evidence>
<protein>
    <submittedName>
        <fullName evidence="5">FAD/NAD(P)-binding domain-containing protein</fullName>
    </submittedName>
</protein>
<evidence type="ECO:0000256" key="3">
    <source>
        <dbReference type="ARBA" id="ARBA00023002"/>
    </source>
</evidence>
<dbReference type="Pfam" id="PF01494">
    <property type="entry name" value="FAD_binding_3"/>
    <property type="match status" value="2"/>
</dbReference>
<reference evidence="5 6" key="1">
    <citation type="submission" date="2017-12" db="EMBL/GenBank/DDBJ databases">
        <authorList>
            <consortium name="DOE Joint Genome Institute"/>
            <person name="Haridas S."/>
            <person name="Kjaerbolling I."/>
            <person name="Vesth T.C."/>
            <person name="Frisvad J.C."/>
            <person name="Nybo J.L."/>
            <person name="Theobald S."/>
            <person name="Kuo A."/>
            <person name="Bowyer P."/>
            <person name="Matsuda Y."/>
            <person name="Mondo S."/>
            <person name="Lyhne E.K."/>
            <person name="Kogle M.E."/>
            <person name="Clum A."/>
            <person name="Lipzen A."/>
            <person name="Salamov A."/>
            <person name="Ngan C.Y."/>
            <person name="Daum C."/>
            <person name="Chiniquy J."/>
            <person name="Barry K."/>
            <person name="LaButti K."/>
            <person name="Simmons B.A."/>
            <person name="Magnuson J.K."/>
            <person name="Mortensen U.H."/>
            <person name="Larsen T.O."/>
            <person name="Grigoriev I.V."/>
            <person name="Baker S.E."/>
            <person name="Andersen M.R."/>
            <person name="Nordberg H.P."/>
            <person name="Cantor M.N."/>
            <person name="Hua S.X."/>
        </authorList>
    </citation>
    <scope>NUCLEOTIDE SEQUENCE [LARGE SCALE GENOMIC DNA]</scope>
    <source>
        <strain evidence="5 6">CBS 102.13</strain>
    </source>
</reference>